<dbReference type="EMBL" id="CP111014">
    <property type="protein sequence ID" value="WAR00110.1"/>
    <property type="molecule type" value="Genomic_DNA"/>
</dbReference>
<reference evidence="6" key="1">
    <citation type="submission" date="2022-11" db="EMBL/GenBank/DDBJ databases">
        <title>Centuries of genome instability and evolution in soft-shell clam transmissible cancer (bioRxiv).</title>
        <authorList>
            <person name="Hart S.F.M."/>
            <person name="Yonemitsu M.A."/>
            <person name="Giersch R.M."/>
            <person name="Beal B.F."/>
            <person name="Arriagada G."/>
            <person name="Davis B.W."/>
            <person name="Ostrander E.A."/>
            <person name="Goff S.P."/>
            <person name="Metzger M.J."/>
        </authorList>
    </citation>
    <scope>NUCLEOTIDE SEQUENCE</scope>
    <source>
        <strain evidence="6">MELC-2E11</strain>
        <tissue evidence="6">Siphon/mantle</tissue>
    </source>
</reference>
<dbReference type="Pfam" id="PF23524">
    <property type="entry name" value="MGAT4A_C"/>
    <property type="match status" value="1"/>
</dbReference>
<protein>
    <submittedName>
        <fullName evidence="6">MGT4B-like protein</fullName>
    </submittedName>
</protein>
<comment type="pathway">
    <text evidence="1">Protein modification; protein glycosylation.</text>
</comment>
<dbReference type="PANTHER" id="PTHR12062:SF9">
    <property type="entry name" value="ALPHA-1,3-MANNOSYL-GLYCOPROTEIN 4-BETA-N-ACETYLGLUCOSAMINYLTRANSFERASE A, ISOFORM A"/>
    <property type="match status" value="1"/>
</dbReference>
<keyword evidence="2" id="KW-0328">Glycosyltransferase</keyword>
<organism evidence="6 7">
    <name type="scientific">Mya arenaria</name>
    <name type="common">Soft-shell clam</name>
    <dbReference type="NCBI Taxonomy" id="6604"/>
    <lineage>
        <taxon>Eukaryota</taxon>
        <taxon>Metazoa</taxon>
        <taxon>Spiralia</taxon>
        <taxon>Lophotrochozoa</taxon>
        <taxon>Mollusca</taxon>
        <taxon>Bivalvia</taxon>
        <taxon>Autobranchia</taxon>
        <taxon>Heteroconchia</taxon>
        <taxon>Euheterodonta</taxon>
        <taxon>Imparidentia</taxon>
        <taxon>Neoheterodontei</taxon>
        <taxon>Myida</taxon>
        <taxon>Myoidea</taxon>
        <taxon>Myidae</taxon>
        <taxon>Mya</taxon>
    </lineage>
</organism>
<evidence type="ECO:0000259" key="4">
    <source>
        <dbReference type="Pfam" id="PF04666"/>
    </source>
</evidence>
<evidence type="ECO:0000256" key="1">
    <source>
        <dbReference type="ARBA" id="ARBA00004922"/>
    </source>
</evidence>
<name>A0ABY7DQY6_MYAAR</name>
<feature type="domain" description="MGAT4 A/B/C C-terminal" evidence="5">
    <location>
        <begin position="405"/>
        <end position="525"/>
    </location>
</feature>
<dbReference type="InterPro" id="IPR006759">
    <property type="entry name" value="Glyco_transf_54"/>
</dbReference>
<feature type="domain" description="MGAT4 conserved region" evidence="4">
    <location>
        <begin position="113"/>
        <end position="390"/>
    </location>
</feature>
<dbReference type="InterPro" id="IPR057279">
    <property type="entry name" value="MGAT4"/>
</dbReference>
<dbReference type="Pfam" id="PF04666">
    <property type="entry name" value="MGAT4_cons"/>
    <property type="match status" value="1"/>
</dbReference>
<evidence type="ECO:0000313" key="6">
    <source>
        <dbReference type="EMBL" id="WAR00110.1"/>
    </source>
</evidence>
<evidence type="ECO:0000256" key="2">
    <source>
        <dbReference type="ARBA" id="ARBA00022676"/>
    </source>
</evidence>
<sequence length="526" mass="60689">MGRVRARLKNVVITGIILCCFLFLWLVAVSKQDGQYAGLVEDRYIEMQERLQQAEQTSRQRLTDLQMLRSQFNFLVGLVTNNITGNNSSDMGEFSHIMREKGQNFSDELSSLHLPSIFTYLPHLTGHPESLKPVYKLSRNRFGASLVLGIPTIRREKVSYLTQTVSSLITGMTKEEQQMCLIIVFVAEPWDKAYAEEVGDSLKKDFSDSMASGLLEVISPPSEYYPDLDNLKLTFGDTKERVKWRTKQNLDFTFLMLYARTRGFYYVQLEDDVVAKPGYFSIMKTYADQQKNNDWILLEFSALGFIGKLFKSSQIPVIVEFFLMFHRDKPIDWLLDHFLSVKVCSPEKDKKHCQRMIMEVRKRFKPSLFQHVGTQSSLKGKTQKLKDRDFGKQAIYRAHVNPSALVYTNIKAYQKYLCKKAYIGEDIFWGLTPVKGDHFEIQFDVAVELESFLFRSGNEQHKEDKFMDTNVEVYVEGTPEDTYKKVGEFDADGIANGTIPPQTGKVKKLRLKVQRDLENWVVLSEV</sequence>
<evidence type="ECO:0000313" key="7">
    <source>
        <dbReference type="Proteomes" id="UP001164746"/>
    </source>
</evidence>
<proteinExistence type="predicted"/>
<evidence type="ECO:0000259" key="5">
    <source>
        <dbReference type="Pfam" id="PF23524"/>
    </source>
</evidence>
<dbReference type="Proteomes" id="UP001164746">
    <property type="component" value="Chromosome 3"/>
</dbReference>
<accession>A0ABY7DQY6</accession>
<gene>
    <name evidence="6" type="ORF">MAR_024482</name>
</gene>
<dbReference type="PANTHER" id="PTHR12062">
    <property type="entry name" value="N-ACETYLGLUCOSAMINYLTRANSFERASE VI"/>
    <property type="match status" value="1"/>
</dbReference>
<keyword evidence="7" id="KW-1185">Reference proteome</keyword>
<evidence type="ECO:0000256" key="3">
    <source>
        <dbReference type="ARBA" id="ARBA00022679"/>
    </source>
</evidence>
<dbReference type="InterPro" id="IPR056576">
    <property type="entry name" value="MGAT4_A/B/C_C"/>
</dbReference>
<keyword evidence="3" id="KW-0808">Transferase</keyword>